<feature type="compositionally biased region" description="Basic and acidic residues" evidence="2">
    <location>
        <begin position="305"/>
        <end position="343"/>
    </location>
</feature>
<dbReference type="Proteomes" id="UP000027665">
    <property type="component" value="Unassembled WGS sequence"/>
</dbReference>
<sequence length="351" mass="38824">MAIKIKLKKICAAAALCTLCGLLAAQPGTIYAAETQNSLSADDIRYDTNTGDAFAKGNVVIVKDRAVIKGAEADGNTEKEILRVRGNVDGKFPDEGVTLKSDRASWTGDSTKKTDGTFEAQGNVKLTREPKDWLNADYVRWQMGTKNYWAKGKVNGVLDNRVINSDEFTRINDKFWAREVRRYEDKVKKFALSAKSVEGRIAEDPQTGDEGMTEMVAEKNVIFDYIDKEGKKTKITGDKAVYSKARGTVVVSGNTKAVRSDGKTVTADTMVMHEDTKVVEAKGNSRIVFLVEGKEKKTPANTKSAPKDEAKRAKETKQAEKKAPEGEPGESGRRRPDDQHISYEEEEWVND</sequence>
<dbReference type="GO" id="GO:0015920">
    <property type="term" value="P:lipopolysaccharide transport"/>
    <property type="evidence" value="ECO:0007669"/>
    <property type="project" value="TreeGrafter"/>
</dbReference>
<organism evidence="4 5">
    <name type="scientific">Synergistes jonesii</name>
    <dbReference type="NCBI Taxonomy" id="2754"/>
    <lineage>
        <taxon>Bacteria</taxon>
        <taxon>Thermotogati</taxon>
        <taxon>Synergistota</taxon>
        <taxon>Synergistia</taxon>
        <taxon>Synergistales</taxon>
        <taxon>Synergistaceae</taxon>
        <taxon>Synergistes</taxon>
    </lineage>
</organism>
<protein>
    <recommendedName>
        <fullName evidence="6">Organic solvent tolerance-like N-terminal domain-containing protein</fullName>
    </recommendedName>
</protein>
<dbReference type="PANTHER" id="PTHR36504">
    <property type="entry name" value="LIPOPOLYSACCHARIDE EXPORT SYSTEM PROTEIN LPTA"/>
    <property type="match status" value="1"/>
</dbReference>
<reference evidence="4 5" key="1">
    <citation type="submission" date="2014-04" db="EMBL/GenBank/DDBJ databases">
        <title>Draft Genome Sequence of Synergistes jonesii.</title>
        <authorList>
            <person name="Coil D.A."/>
            <person name="Eisen J.A."/>
            <person name="Holland-Moritz H.E."/>
        </authorList>
    </citation>
    <scope>NUCLEOTIDE SEQUENCE [LARGE SCALE GENOMIC DNA]</scope>
    <source>
        <strain evidence="4 5">78-1</strain>
    </source>
</reference>
<accession>A0A073IQ18</accession>
<dbReference type="InterPro" id="IPR052037">
    <property type="entry name" value="LPS_export_LptA"/>
</dbReference>
<feature type="signal peptide" evidence="3">
    <location>
        <begin position="1"/>
        <end position="32"/>
    </location>
</feature>
<gene>
    <name evidence="4" type="ORF">EH55_07775</name>
</gene>
<dbReference type="GO" id="GO:0030288">
    <property type="term" value="C:outer membrane-bounded periplasmic space"/>
    <property type="evidence" value="ECO:0007669"/>
    <property type="project" value="TreeGrafter"/>
</dbReference>
<evidence type="ECO:0000256" key="3">
    <source>
        <dbReference type="SAM" id="SignalP"/>
    </source>
</evidence>
<feature type="region of interest" description="Disordered" evidence="2">
    <location>
        <begin position="292"/>
        <end position="351"/>
    </location>
</feature>
<dbReference type="OrthoDB" id="3939at2"/>
<evidence type="ECO:0000313" key="5">
    <source>
        <dbReference type="Proteomes" id="UP000027665"/>
    </source>
</evidence>
<keyword evidence="1 3" id="KW-0732">Signal</keyword>
<dbReference type="GO" id="GO:0009279">
    <property type="term" value="C:cell outer membrane"/>
    <property type="evidence" value="ECO:0007669"/>
    <property type="project" value="TreeGrafter"/>
</dbReference>
<dbReference type="PANTHER" id="PTHR36504:SF1">
    <property type="entry name" value="LIPOPOLYSACCHARIDE EXPORT SYSTEM PROTEIN LPTA"/>
    <property type="match status" value="1"/>
</dbReference>
<dbReference type="RefSeq" id="WP_037977257.1">
    <property type="nucleotide sequence ID" value="NZ_JMKI01000037.1"/>
</dbReference>
<dbReference type="STRING" id="2754.EH55_07775"/>
<dbReference type="GO" id="GO:0017089">
    <property type="term" value="F:glycolipid transfer activity"/>
    <property type="evidence" value="ECO:0007669"/>
    <property type="project" value="TreeGrafter"/>
</dbReference>
<dbReference type="Gene3D" id="2.60.450.10">
    <property type="entry name" value="Lipopolysaccharide (LPS) transport protein A like domain"/>
    <property type="match status" value="2"/>
</dbReference>
<comment type="caution">
    <text evidence="4">The sequence shown here is derived from an EMBL/GenBank/DDBJ whole genome shotgun (WGS) entry which is preliminary data.</text>
</comment>
<evidence type="ECO:0000256" key="2">
    <source>
        <dbReference type="SAM" id="MobiDB-lite"/>
    </source>
</evidence>
<proteinExistence type="predicted"/>
<dbReference type="AlphaFoldDB" id="A0A073IQ18"/>
<evidence type="ECO:0000256" key="1">
    <source>
        <dbReference type="ARBA" id="ARBA00022729"/>
    </source>
</evidence>
<evidence type="ECO:0000313" key="4">
    <source>
        <dbReference type="EMBL" id="KEJ91859.1"/>
    </source>
</evidence>
<dbReference type="GeneID" id="90984139"/>
<evidence type="ECO:0008006" key="6">
    <source>
        <dbReference type="Google" id="ProtNLM"/>
    </source>
</evidence>
<dbReference type="EMBL" id="JMKI01000037">
    <property type="protein sequence ID" value="KEJ91859.1"/>
    <property type="molecule type" value="Genomic_DNA"/>
</dbReference>
<feature type="chain" id="PRO_5001689912" description="Organic solvent tolerance-like N-terminal domain-containing protein" evidence="3">
    <location>
        <begin position="33"/>
        <end position="351"/>
    </location>
</feature>
<name>A0A073IQ18_9BACT</name>
<keyword evidence="5" id="KW-1185">Reference proteome</keyword>
<dbReference type="eggNOG" id="COG1934">
    <property type="taxonomic scope" value="Bacteria"/>
</dbReference>